<dbReference type="SUPFAM" id="SSF140657">
    <property type="entry name" value="Hyaluronidase post-catalytic domain-like"/>
    <property type="match status" value="1"/>
</dbReference>
<dbReference type="OrthoDB" id="9760892at2"/>
<reference evidence="5 6" key="1">
    <citation type="submission" date="2018-10" db="EMBL/GenBank/DDBJ databases">
        <title>Phylogenomics of Brevibacillus.</title>
        <authorList>
            <person name="Dunlap C."/>
        </authorList>
    </citation>
    <scope>NUCLEOTIDE SEQUENCE [LARGE SCALE GENOMIC DNA]</scope>
    <source>
        <strain evidence="5 6">JCM 12215</strain>
    </source>
</reference>
<protein>
    <submittedName>
        <fullName evidence="5">Beta-N-acetylglucosaminidase</fullName>
    </submittedName>
</protein>
<dbReference type="AlphaFoldDB" id="A0A3M8C375"/>
<dbReference type="InterPro" id="IPR051822">
    <property type="entry name" value="Glycosyl_Hydrolase_84"/>
</dbReference>
<feature type="active site" description="Proton donor" evidence="3">
    <location>
        <position position="123"/>
    </location>
</feature>
<dbReference type="PANTHER" id="PTHR13170:SF16">
    <property type="entry name" value="PROTEIN O-GLCNACASE"/>
    <property type="match status" value="1"/>
</dbReference>
<dbReference type="PANTHER" id="PTHR13170">
    <property type="entry name" value="O-GLCNACASE"/>
    <property type="match status" value="1"/>
</dbReference>
<dbReference type="InterPro" id="IPR017853">
    <property type="entry name" value="GH"/>
</dbReference>
<accession>A0A3M8C375</accession>
<comment type="similarity">
    <text evidence="3">Belongs to the glycosyl hydrolase 84 family.</text>
</comment>
<dbReference type="EMBL" id="RHHR01000035">
    <property type="protein sequence ID" value="RNB70104.1"/>
    <property type="molecule type" value="Genomic_DNA"/>
</dbReference>
<dbReference type="Pfam" id="PF21774">
    <property type="entry name" value="NagJ_C"/>
    <property type="match status" value="1"/>
</dbReference>
<dbReference type="InterPro" id="IPR049019">
    <property type="entry name" value="NagJ-like_helical"/>
</dbReference>
<evidence type="ECO:0000313" key="5">
    <source>
        <dbReference type="EMBL" id="RNB70104.1"/>
    </source>
</evidence>
<gene>
    <name evidence="5" type="ORF">EDM52_17800</name>
</gene>
<dbReference type="Gene3D" id="1.20.58.460">
    <property type="entry name" value="Hyaluronidase post-catalytic domain-like"/>
    <property type="match status" value="1"/>
</dbReference>
<evidence type="ECO:0000259" key="4">
    <source>
        <dbReference type="PROSITE" id="PS52009"/>
    </source>
</evidence>
<evidence type="ECO:0000256" key="3">
    <source>
        <dbReference type="PROSITE-ProRule" id="PRU01353"/>
    </source>
</evidence>
<proteinExistence type="inferred from homology"/>
<dbReference type="RefSeq" id="WP_122910301.1">
    <property type="nucleotide sequence ID" value="NZ_CBCSBE010000020.1"/>
</dbReference>
<dbReference type="GO" id="GO:1901135">
    <property type="term" value="P:carbohydrate derivative metabolic process"/>
    <property type="evidence" value="ECO:0007669"/>
    <property type="project" value="UniProtKB-ARBA"/>
</dbReference>
<dbReference type="PROSITE" id="PS52009">
    <property type="entry name" value="GH84"/>
    <property type="match status" value="1"/>
</dbReference>
<keyword evidence="2 3" id="KW-0326">Glycosidase</keyword>
<dbReference type="SUPFAM" id="SSF51445">
    <property type="entry name" value="(Trans)glycosidases"/>
    <property type="match status" value="1"/>
</dbReference>
<evidence type="ECO:0000313" key="6">
    <source>
        <dbReference type="Proteomes" id="UP000282028"/>
    </source>
</evidence>
<dbReference type="Proteomes" id="UP000282028">
    <property type="component" value="Unassembled WGS sequence"/>
</dbReference>
<organism evidence="5 6">
    <name type="scientific">Brevibacillus invocatus</name>
    <dbReference type="NCBI Taxonomy" id="173959"/>
    <lineage>
        <taxon>Bacteria</taxon>
        <taxon>Bacillati</taxon>
        <taxon>Bacillota</taxon>
        <taxon>Bacilli</taxon>
        <taxon>Bacillales</taxon>
        <taxon>Paenibacillaceae</taxon>
        <taxon>Brevibacillus</taxon>
    </lineage>
</organism>
<dbReference type="Gene3D" id="3.20.20.80">
    <property type="entry name" value="Glycosidases"/>
    <property type="match status" value="1"/>
</dbReference>
<name>A0A3M8C375_9BACL</name>
<evidence type="ECO:0000256" key="1">
    <source>
        <dbReference type="ARBA" id="ARBA00022801"/>
    </source>
</evidence>
<sequence length="450" mass="51988">MTEQTRFAIRGVIEGFYGKPWSHQERLDMIDFLGRNSYNYYFYSPKDDPYLRDRWMQPHPERDLEQFGVWVAAARKRGISFVYALSPGFGMNYASSQHLRLLLDKYQSLYKQGVRDFALLFDDIPLQLMHTEDNEQFSQLAEAHVHTTIQVWEEMSAWPDVGKLFVCPTQYRGMGDEPYITYLGRHLPKAVELFWTGRFVCSPSLTSQDAMRFLTYTQRRPLYWDNYPVNDLAMANELHIGPLRNRDHDLCNYAAGYVANAMSRPESSKIPLMTAAAYLRNPEAYDPRTAWGVAIAEVAGEEKQAAFRRFAEHVQSSFLHDAESPGLLEALLQFRFQFLRGDARKALQDLHTVFVEMETTARDLLIDVDEHKLIRESREWIEKFEGWGLVGQAAVALMEAGTNGKMAQAAFHLLKLKRLVKRVESMPQMVCGHVMSTFVEAVWQEVKKGR</sequence>
<keyword evidence="6" id="KW-1185">Reference proteome</keyword>
<dbReference type="InterPro" id="IPR011496">
    <property type="entry name" value="O-GlcNAcase_cat"/>
</dbReference>
<dbReference type="Pfam" id="PF07555">
    <property type="entry name" value="NAGidase"/>
    <property type="match status" value="1"/>
</dbReference>
<evidence type="ECO:0000256" key="2">
    <source>
        <dbReference type="ARBA" id="ARBA00023295"/>
    </source>
</evidence>
<keyword evidence="1 3" id="KW-0378">Hydrolase</keyword>
<dbReference type="GO" id="GO:0015929">
    <property type="term" value="F:hexosaminidase activity"/>
    <property type="evidence" value="ECO:0007669"/>
    <property type="project" value="UniProtKB-ARBA"/>
</dbReference>
<comment type="caution">
    <text evidence="5">The sequence shown here is derived from an EMBL/GenBank/DDBJ whole genome shotgun (WGS) entry which is preliminary data.</text>
</comment>
<feature type="domain" description="GH84" evidence="4">
    <location>
        <begin position="8"/>
        <end position="283"/>
    </location>
</feature>